<dbReference type="EMBL" id="LUCQ01000007">
    <property type="protein sequence ID" value="OAO83175.1"/>
    <property type="molecule type" value="Genomic_DNA"/>
</dbReference>
<name>A0A178TNR9_9BACL</name>
<dbReference type="PATRIC" id="fig|33934.7.peg.3052"/>
<accession>A0A178TNR9</accession>
<gene>
    <name evidence="1" type="ORF">TAF16_0075</name>
</gene>
<protein>
    <submittedName>
        <fullName evidence="1">Putative GTPase</fullName>
    </submittedName>
</protein>
<sequence length="125" mass="15504">MKNHRKKWYKPWTWFEDSYIEEDVYEYREYVDLTKIREEFLAPIRFSLEENFNSTKDYAEREKNNLKAYFISEINQLEQLMKSRVQEIKQLASHSNELKERIEENKKKKQWLDNFVARLDSILDI</sequence>
<reference evidence="1 2" key="1">
    <citation type="submission" date="2016-03" db="EMBL/GenBank/DDBJ databases">
        <title>Spore heat resistance.</title>
        <authorList>
            <person name="Boekhorst J."/>
            <person name="Berendsen E.M."/>
            <person name="Wells-Bennik M.H."/>
            <person name="Kuipers O.P."/>
        </authorList>
    </citation>
    <scope>NUCLEOTIDE SEQUENCE [LARGE SCALE GENOMIC DNA]</scope>
    <source>
        <strain evidence="1 2">AF16</strain>
    </source>
</reference>
<comment type="caution">
    <text evidence="1">The sequence shown here is derived from an EMBL/GenBank/DDBJ whole genome shotgun (WGS) entry which is preliminary data.</text>
</comment>
<evidence type="ECO:0000313" key="2">
    <source>
        <dbReference type="Proteomes" id="UP000078336"/>
    </source>
</evidence>
<proteinExistence type="predicted"/>
<dbReference type="AlphaFoldDB" id="A0A178TNR9"/>
<evidence type="ECO:0000313" key="1">
    <source>
        <dbReference type="EMBL" id="OAO83175.1"/>
    </source>
</evidence>
<dbReference type="Proteomes" id="UP000078336">
    <property type="component" value="Unassembled WGS sequence"/>
</dbReference>
<dbReference type="SUPFAM" id="SSF58113">
    <property type="entry name" value="Apolipoprotein A-I"/>
    <property type="match status" value="1"/>
</dbReference>
<keyword evidence="2" id="KW-1185">Reference proteome</keyword>
<organism evidence="1 2">
    <name type="scientific">Anoxybacillus flavithermus</name>
    <dbReference type="NCBI Taxonomy" id="33934"/>
    <lineage>
        <taxon>Bacteria</taxon>
        <taxon>Bacillati</taxon>
        <taxon>Bacillota</taxon>
        <taxon>Bacilli</taxon>
        <taxon>Bacillales</taxon>
        <taxon>Anoxybacillaceae</taxon>
        <taxon>Anoxybacillus</taxon>
    </lineage>
</organism>